<gene>
    <name evidence="2" type="ORF">BXY57_0801</name>
</gene>
<organism evidence="2 3">
    <name type="scientific">Thermoflavifilum aggregans</name>
    <dbReference type="NCBI Taxonomy" id="454188"/>
    <lineage>
        <taxon>Bacteria</taxon>
        <taxon>Pseudomonadati</taxon>
        <taxon>Bacteroidota</taxon>
        <taxon>Chitinophagia</taxon>
        <taxon>Chitinophagales</taxon>
        <taxon>Chitinophagaceae</taxon>
        <taxon>Thermoflavifilum</taxon>
    </lineage>
</organism>
<dbReference type="Proteomes" id="UP000230000">
    <property type="component" value="Unassembled WGS sequence"/>
</dbReference>
<dbReference type="GO" id="GO:0005737">
    <property type="term" value="C:cytoplasm"/>
    <property type="evidence" value="ECO:0007669"/>
    <property type="project" value="TreeGrafter"/>
</dbReference>
<reference evidence="2 3" key="1">
    <citation type="submission" date="2017-11" db="EMBL/GenBank/DDBJ databases">
        <title>Genomic Encyclopedia of Archaeal and Bacterial Type Strains, Phase II (KMG-II): From Individual Species to Whole Genera.</title>
        <authorList>
            <person name="Goeker M."/>
        </authorList>
    </citation>
    <scope>NUCLEOTIDE SEQUENCE [LARGE SCALE GENOMIC DNA]</scope>
    <source>
        <strain evidence="2 3">DSM 27268</strain>
    </source>
</reference>
<accession>A0A2M9CTM5</accession>
<dbReference type="InterPro" id="IPR036188">
    <property type="entry name" value="FAD/NAD-bd_sf"/>
</dbReference>
<evidence type="ECO:0000313" key="3">
    <source>
        <dbReference type="Proteomes" id="UP000230000"/>
    </source>
</evidence>
<dbReference type="InterPro" id="IPR006076">
    <property type="entry name" value="FAD-dep_OxRdtase"/>
</dbReference>
<evidence type="ECO:0000259" key="1">
    <source>
        <dbReference type="Pfam" id="PF01266"/>
    </source>
</evidence>
<dbReference type="EMBL" id="PGFG01000001">
    <property type="protein sequence ID" value="PJJ75229.1"/>
    <property type="molecule type" value="Genomic_DNA"/>
</dbReference>
<comment type="caution">
    <text evidence="2">The sequence shown here is derived from an EMBL/GenBank/DDBJ whole genome shotgun (WGS) entry which is preliminary data.</text>
</comment>
<evidence type="ECO:0000313" key="2">
    <source>
        <dbReference type="EMBL" id="PJJ75229.1"/>
    </source>
</evidence>
<dbReference type="OrthoDB" id="9794226at2"/>
<dbReference type="Pfam" id="PF01266">
    <property type="entry name" value="DAO"/>
    <property type="match status" value="1"/>
</dbReference>
<protein>
    <submittedName>
        <fullName evidence="2">D-amino-acid dehydrogenase</fullName>
    </submittedName>
</protein>
<feature type="domain" description="FAD dependent oxidoreductase" evidence="1">
    <location>
        <begin position="5"/>
        <end position="397"/>
    </location>
</feature>
<dbReference type="SUPFAM" id="SSF51905">
    <property type="entry name" value="FAD/NAD(P)-binding domain"/>
    <property type="match status" value="1"/>
</dbReference>
<dbReference type="Gene3D" id="3.30.9.10">
    <property type="entry name" value="D-Amino Acid Oxidase, subunit A, domain 2"/>
    <property type="match status" value="1"/>
</dbReference>
<keyword evidence="3" id="KW-1185">Reference proteome</keyword>
<dbReference type="PANTHER" id="PTHR13847">
    <property type="entry name" value="SARCOSINE DEHYDROGENASE-RELATED"/>
    <property type="match status" value="1"/>
</dbReference>
<dbReference type="Gene3D" id="3.50.50.60">
    <property type="entry name" value="FAD/NAD(P)-binding domain"/>
    <property type="match status" value="2"/>
</dbReference>
<dbReference type="SUPFAM" id="SSF54373">
    <property type="entry name" value="FAD-linked reductases, C-terminal domain"/>
    <property type="match status" value="1"/>
</dbReference>
<name>A0A2M9CTM5_9BACT</name>
<proteinExistence type="predicted"/>
<dbReference type="RefSeq" id="WP_157853765.1">
    <property type="nucleotide sequence ID" value="NZ_PGFG01000001.1"/>
</dbReference>
<dbReference type="AlphaFoldDB" id="A0A2M9CTM5"/>
<sequence>MGETVGIIGGGIVGLCTAYYLHQKGYEVHILDEYAFDRGCSWGNAGMIVPSHVVPLAAPGVVWQGLKWMFRAESPFAFHVSFNKALWQWIQLFHQHCTPQHVQYAVPHLRDISLLSRKLYEHLALPQKNELSFETKGLLMLFQTKKLREEEIKAAKLARECGIPAEILSDQEIQIMEPDTRVHVLGGIYYPGDAHIHPGKWMQWLIQQLKQAGVKFYPQHTITDLQIQQQKVHNIFTNQETFHFDHVIVAAGVKTASLLKKMDINIPLQPGKGYSFDVQLNRRRIHIPALLMEGRVAVSPWGNRLRVSGTMEIGGDPHTIYQAKIRGILKTLHAFYPDLKAEIQFPPQIWTGARPCAPDGLPFIGRLKPFDNLYAATGHGMLGLSLAPATGYLLAQLIRGETPEINMQPFDPLRFQKN</sequence>